<organism evidence="1">
    <name type="scientific">viral metagenome</name>
    <dbReference type="NCBI Taxonomy" id="1070528"/>
    <lineage>
        <taxon>unclassified sequences</taxon>
        <taxon>metagenomes</taxon>
        <taxon>organismal metagenomes</taxon>
    </lineage>
</organism>
<name>A0A6C0BI34_9ZZZZ</name>
<protein>
    <submittedName>
        <fullName evidence="1">Uncharacterized protein</fullName>
    </submittedName>
</protein>
<accession>A0A6C0BI34</accession>
<dbReference type="AlphaFoldDB" id="A0A6C0BI34"/>
<proteinExistence type="predicted"/>
<reference evidence="1" key="1">
    <citation type="journal article" date="2020" name="Nature">
        <title>Giant virus diversity and host interactions through global metagenomics.</title>
        <authorList>
            <person name="Schulz F."/>
            <person name="Roux S."/>
            <person name="Paez-Espino D."/>
            <person name="Jungbluth S."/>
            <person name="Walsh D.A."/>
            <person name="Denef V.J."/>
            <person name="McMahon K.D."/>
            <person name="Konstantinidis K.T."/>
            <person name="Eloe-Fadrosh E.A."/>
            <person name="Kyrpides N.C."/>
            <person name="Woyke T."/>
        </authorList>
    </citation>
    <scope>NUCLEOTIDE SEQUENCE</scope>
    <source>
        <strain evidence="1">GVMAG-M-3300013006-15</strain>
    </source>
</reference>
<evidence type="ECO:0000313" key="1">
    <source>
        <dbReference type="EMBL" id="QHS91672.1"/>
    </source>
</evidence>
<sequence length="76" mass="9151">MLFYKNKLYPLPECDPLWSEEEVYQYGYLCLYLAEMNIPSSYARCLIFKKQFPKLLYSPEIESRLALLDQLIFKNN</sequence>
<dbReference type="EMBL" id="MN739162">
    <property type="protein sequence ID" value="QHS91672.1"/>
    <property type="molecule type" value="Genomic_DNA"/>
</dbReference>